<dbReference type="GO" id="GO:0005509">
    <property type="term" value="F:calcium ion binding"/>
    <property type="evidence" value="ECO:0007669"/>
    <property type="project" value="InterPro"/>
</dbReference>
<dbReference type="PRINTS" id="PR00313">
    <property type="entry name" value="CABNDNGRPT"/>
</dbReference>
<dbReference type="GO" id="GO:0016020">
    <property type="term" value="C:membrane"/>
    <property type="evidence" value="ECO:0007669"/>
    <property type="project" value="TreeGrafter"/>
</dbReference>
<dbReference type="InterPro" id="IPR018511">
    <property type="entry name" value="Hemolysin-typ_Ca-bd_CS"/>
</dbReference>
<dbReference type="InterPro" id="IPR008979">
    <property type="entry name" value="Galactose-bd-like_sf"/>
</dbReference>
<comment type="similarity">
    <text evidence="4">Belongs to the peptidase S8 family.</text>
</comment>
<dbReference type="InterPro" id="IPR000209">
    <property type="entry name" value="Peptidase_S8/S53_dom"/>
</dbReference>
<dbReference type="GO" id="GO:0004252">
    <property type="term" value="F:serine-type endopeptidase activity"/>
    <property type="evidence" value="ECO:0007669"/>
    <property type="project" value="UniProtKB-UniRule"/>
</dbReference>
<evidence type="ECO:0000313" key="6">
    <source>
        <dbReference type="EMBL" id="QPM91197.1"/>
    </source>
</evidence>
<sequence length="862" mass="92006">MPTGSNPLSSSQWHLRMIGDLDAIWADYTGNSVLVGIYDDGVAQHEDLITNYNYSARVTLIGSDPLNDDYAHGTAVAGIVAAADNDTGGIGIAFDAQITGVNYLTEAFDLSYANYLSLIEDTARFDVVNFSWASLPYFNDFNNIGDQNSQAYAEVSRMQIALDTGRDGLGTIFVKSAGNYANDPGWLEFGIEGNANAEGLNAAHGIIVTAATDRDGNVESYSNWGQSILVAAPAATVTTDIEGSGGLSTGNYAETFGGTSAAAPVVSGVVALMLEANPDLHWTDVRNILALSASQTGSDFGSEASGYEIDSWFANAAQTWNGGGLTFNESYGYGQVDAFMAVRMAEVWTEMAPDAADRQASYIATADIDDPVTILDDDRTVISMEVRGAKIEIEHLNVTISYKHSWVSDLELSLFTPAGTEIPLLRNEGYGSYNDSWTFGVSSLMGTSADGTWELVIEDSVERDSGVVYDLELEFHGSRQDKNDIYTFTSDFQELLAVEYERGQISDDNDGNDWINVAALTANVSLSLSNYSGEMRVDGTRWVSISGKMENFAGGDGNDIASGNDAANTFIGGRGNDWFVGKAGHDSLVGGEGNDQLEGNEGQDSLSGGHGTDTLRGGEGEDRLRGDGDNDWLYGEEAEDVINGGTWHDRIYGGQGEDSLFGDAGFDRLEGGSGDDHLDGGHQADNLYGGVGNDVLYGNFGLDRLFSGSGDDIAYGGDQQDGMFGDYGNDHLFGGAGGDNFFASYGNDTIEGGSGDDTINAGAGFDRIDGGEGNDILRGNFNADLFSFRSNFGQDTITDFDAFNRWERIDLREVTEIASFDDLVASHLSQIGSDSMITDGQGNSIRLKNVSVADLDEGDFLF</sequence>
<dbReference type="PANTHER" id="PTHR42884:SF14">
    <property type="entry name" value="NEUROENDOCRINE CONVERTASE 1"/>
    <property type="match status" value="1"/>
</dbReference>
<keyword evidence="7" id="KW-1185">Reference proteome</keyword>
<dbReference type="InterPro" id="IPR002884">
    <property type="entry name" value="P_dom"/>
</dbReference>
<dbReference type="PROSITE" id="PS51829">
    <property type="entry name" value="P_HOMO_B"/>
    <property type="match status" value="1"/>
</dbReference>
<dbReference type="InterPro" id="IPR011049">
    <property type="entry name" value="Serralysin-like_metalloprot_C"/>
</dbReference>
<dbReference type="SUPFAM" id="SSF51120">
    <property type="entry name" value="beta-Roll"/>
    <property type="match status" value="3"/>
</dbReference>
<dbReference type="Pfam" id="PF01483">
    <property type="entry name" value="P_proprotein"/>
    <property type="match status" value="1"/>
</dbReference>
<feature type="region of interest" description="Disordered" evidence="5">
    <location>
        <begin position="589"/>
        <end position="630"/>
    </location>
</feature>
<evidence type="ECO:0000256" key="5">
    <source>
        <dbReference type="SAM" id="MobiDB-lite"/>
    </source>
</evidence>
<organism evidence="6 7">
    <name type="scientific">Pseudooceanicola algae</name>
    <dbReference type="NCBI Taxonomy" id="1537215"/>
    <lineage>
        <taxon>Bacteria</taxon>
        <taxon>Pseudomonadati</taxon>
        <taxon>Pseudomonadota</taxon>
        <taxon>Alphaproteobacteria</taxon>
        <taxon>Rhodobacterales</taxon>
        <taxon>Paracoccaceae</taxon>
        <taxon>Pseudooceanicola</taxon>
    </lineage>
</organism>
<dbReference type="Gene3D" id="2.60.120.260">
    <property type="entry name" value="Galactose-binding domain-like"/>
    <property type="match status" value="1"/>
</dbReference>
<dbReference type="InterPro" id="IPR023828">
    <property type="entry name" value="Peptidase_S8_Ser-AS"/>
</dbReference>
<feature type="active site" description="Charge relay system" evidence="4">
    <location>
        <position position="260"/>
    </location>
</feature>
<feature type="active site" description="Charge relay system" evidence="4">
    <location>
        <position position="72"/>
    </location>
</feature>
<gene>
    <name evidence="6" type="ORF">PSAL_024470</name>
</gene>
<dbReference type="GO" id="GO:0016485">
    <property type="term" value="P:protein processing"/>
    <property type="evidence" value="ECO:0007669"/>
    <property type="project" value="TreeGrafter"/>
</dbReference>
<dbReference type="Pfam" id="PF00353">
    <property type="entry name" value="HemolysinCabind"/>
    <property type="match status" value="5"/>
</dbReference>
<dbReference type="PROSITE" id="PS00137">
    <property type="entry name" value="SUBTILASE_HIS"/>
    <property type="match status" value="1"/>
</dbReference>
<dbReference type="EMBL" id="CP060436">
    <property type="protein sequence ID" value="QPM91197.1"/>
    <property type="molecule type" value="Genomic_DNA"/>
</dbReference>
<dbReference type="InterPro" id="IPR001343">
    <property type="entry name" value="Hemolysn_Ca-bd"/>
</dbReference>
<evidence type="ECO:0000313" key="7">
    <source>
        <dbReference type="Proteomes" id="UP000283786"/>
    </source>
</evidence>
<dbReference type="InterPro" id="IPR036852">
    <property type="entry name" value="Peptidase_S8/S53_dom_sf"/>
</dbReference>
<keyword evidence="1 4" id="KW-0645">Protease</keyword>
<dbReference type="InterPro" id="IPR022398">
    <property type="entry name" value="Peptidase_S8_His-AS"/>
</dbReference>
<dbReference type="PANTHER" id="PTHR42884">
    <property type="entry name" value="PROPROTEIN CONVERTASE SUBTILISIN/KEXIN-RELATED"/>
    <property type="match status" value="1"/>
</dbReference>
<dbReference type="OrthoDB" id="9795675at2"/>
<protein>
    <submittedName>
        <fullName evidence="6">Uncharacterized protein</fullName>
    </submittedName>
</protein>
<feature type="compositionally biased region" description="Basic and acidic residues" evidence="5">
    <location>
        <begin position="616"/>
        <end position="628"/>
    </location>
</feature>
<dbReference type="PRINTS" id="PR00723">
    <property type="entry name" value="SUBTILISIN"/>
</dbReference>
<reference evidence="6 7" key="1">
    <citation type="submission" date="2020-08" db="EMBL/GenBank/DDBJ databases">
        <title>Genome sequence of Rhodobacteraceae bacterium Lw-13e.</title>
        <authorList>
            <person name="Poehlein A."/>
            <person name="Wolter L."/>
            <person name="Daniel R."/>
            <person name="Brinkhoff T."/>
        </authorList>
    </citation>
    <scope>NUCLEOTIDE SEQUENCE [LARGE SCALE GENOMIC DNA]</scope>
    <source>
        <strain evidence="6 7">Lw-13e</strain>
    </source>
</reference>
<dbReference type="AlphaFoldDB" id="A0A418SIY4"/>
<dbReference type="PROSITE" id="PS51892">
    <property type="entry name" value="SUBTILASE"/>
    <property type="match status" value="1"/>
</dbReference>
<keyword evidence="2 4" id="KW-0378">Hydrolase</keyword>
<evidence type="ECO:0000256" key="4">
    <source>
        <dbReference type="PROSITE-ProRule" id="PRU01240"/>
    </source>
</evidence>
<keyword evidence="3 4" id="KW-0720">Serine protease</keyword>
<evidence type="ECO:0000256" key="2">
    <source>
        <dbReference type="ARBA" id="ARBA00022801"/>
    </source>
</evidence>
<evidence type="ECO:0000256" key="3">
    <source>
        <dbReference type="ARBA" id="ARBA00022825"/>
    </source>
</evidence>
<dbReference type="GO" id="GO:0012505">
    <property type="term" value="C:endomembrane system"/>
    <property type="evidence" value="ECO:0007669"/>
    <property type="project" value="UniProtKB-ARBA"/>
</dbReference>
<name>A0A418SIY4_9RHOB</name>
<dbReference type="PROSITE" id="PS00330">
    <property type="entry name" value="HEMOLYSIN_CALCIUM"/>
    <property type="match status" value="5"/>
</dbReference>
<proteinExistence type="inferred from homology"/>
<dbReference type="InterPro" id="IPR015500">
    <property type="entry name" value="Peptidase_S8_subtilisin-rel"/>
</dbReference>
<dbReference type="Gene3D" id="2.150.10.10">
    <property type="entry name" value="Serralysin-like metalloprotease, C-terminal"/>
    <property type="match status" value="4"/>
</dbReference>
<feature type="active site" description="Charge relay system" evidence="4">
    <location>
        <position position="39"/>
    </location>
</feature>
<dbReference type="Pfam" id="PF00082">
    <property type="entry name" value="Peptidase_S8"/>
    <property type="match status" value="1"/>
</dbReference>
<dbReference type="KEGG" id="palw:PSAL_024470"/>
<dbReference type="Proteomes" id="UP000283786">
    <property type="component" value="Chromosome"/>
</dbReference>
<dbReference type="SUPFAM" id="SSF49785">
    <property type="entry name" value="Galactose-binding domain-like"/>
    <property type="match status" value="1"/>
</dbReference>
<evidence type="ECO:0000256" key="1">
    <source>
        <dbReference type="ARBA" id="ARBA00022670"/>
    </source>
</evidence>
<dbReference type="Gene3D" id="3.40.50.200">
    <property type="entry name" value="Peptidase S8/S53 domain"/>
    <property type="match status" value="1"/>
</dbReference>
<accession>A0A418SIY4</accession>
<dbReference type="GO" id="GO:0005737">
    <property type="term" value="C:cytoplasm"/>
    <property type="evidence" value="ECO:0007669"/>
    <property type="project" value="UniProtKB-ARBA"/>
</dbReference>
<dbReference type="PROSITE" id="PS00138">
    <property type="entry name" value="SUBTILASE_SER"/>
    <property type="match status" value="1"/>
</dbReference>
<dbReference type="SUPFAM" id="SSF52743">
    <property type="entry name" value="Subtilisin-like"/>
    <property type="match status" value="1"/>
</dbReference>